<organism evidence="2 3">
    <name type="scientific">Segatella copri</name>
    <dbReference type="NCBI Taxonomy" id="165179"/>
    <lineage>
        <taxon>Bacteria</taxon>
        <taxon>Pseudomonadati</taxon>
        <taxon>Bacteroidota</taxon>
        <taxon>Bacteroidia</taxon>
        <taxon>Bacteroidales</taxon>
        <taxon>Prevotellaceae</taxon>
        <taxon>Segatella</taxon>
    </lineage>
</organism>
<reference evidence="2 3" key="1">
    <citation type="submission" date="2018-08" db="EMBL/GenBank/DDBJ databases">
        <title>A genome reference for cultivated species of the human gut microbiota.</title>
        <authorList>
            <person name="Zou Y."/>
            <person name="Xue W."/>
            <person name="Luo G."/>
        </authorList>
    </citation>
    <scope>NUCLEOTIDE SEQUENCE [LARGE SCALE GENOMIC DNA]</scope>
    <source>
        <strain evidence="2 3">TF06-40</strain>
    </source>
</reference>
<evidence type="ECO:0000313" key="1">
    <source>
        <dbReference type="EMBL" id="MQO11021.1"/>
    </source>
</evidence>
<dbReference type="RefSeq" id="WP_117694949.1">
    <property type="nucleotide sequence ID" value="NZ_QSSA01000024.1"/>
</dbReference>
<sequence>MEMDNSFMLKQFVAIDELKPSYLSSSLDEFCKVYARAVLKLLSLLPTKEYCSYGSWRREYFFDLKNRKGLVSLERSHLVGICSYKSEGNVDFKSCNCIHYQGNTYTFSCYCRNDLLILNNGERYTATEAMPLADIVWWEQLYNCLCRELEDVKKR</sequence>
<comment type="caution">
    <text evidence="2">The sequence shown here is derived from an EMBL/GenBank/DDBJ whole genome shotgun (WGS) entry which is preliminary data.</text>
</comment>
<evidence type="ECO:0000313" key="3">
    <source>
        <dbReference type="Proteomes" id="UP000261187"/>
    </source>
</evidence>
<dbReference type="AlphaFoldDB" id="A0AA92SX96"/>
<name>A0AA92SX96_9BACT</name>
<reference evidence="4" key="2">
    <citation type="submission" date="2019-09" db="EMBL/GenBank/DDBJ databases">
        <title>Distinct polysaccharide growth profiles of human intestinal Prevotella copri isolates.</title>
        <authorList>
            <person name="Fehlner-Peach H."/>
            <person name="Magnabosco C."/>
            <person name="Raghavan V."/>
            <person name="Scher J.U."/>
            <person name="Tett A."/>
            <person name="Cox L.M."/>
            <person name="Gottsegen C."/>
            <person name="Watters A."/>
            <person name="Wiltshire- Gordon J.D."/>
            <person name="Segata N."/>
            <person name="Bonneau R."/>
            <person name="Littman D.R."/>
        </authorList>
    </citation>
    <scope>NUCLEOTIDE SEQUENCE [LARGE SCALE GENOMIC DNA]</scope>
    <source>
        <strain evidence="4">iA624</strain>
    </source>
</reference>
<reference evidence="1" key="3">
    <citation type="submission" date="2022-12" db="EMBL/GenBank/DDBJ databases">
        <title>Distinct polysaccharide growth profiles of human intestinal Prevotella copri isolates.</title>
        <authorList>
            <person name="Fehlner-Peach H."/>
            <person name="Magnabosco C."/>
            <person name="Raghavan V."/>
            <person name="Scher J.U."/>
            <person name="Tett A."/>
            <person name="Cox L.M."/>
            <person name="Gottsegen C."/>
            <person name="Watters A."/>
            <person name="Wiltshire- Gordon J.D."/>
            <person name="Segata N."/>
            <person name="Bonneau R."/>
            <person name="Littman D.R."/>
        </authorList>
    </citation>
    <scope>NUCLEOTIDE SEQUENCE</scope>
    <source>
        <strain evidence="1">IA624</strain>
    </source>
</reference>
<dbReference type="EMBL" id="QSSA01000024">
    <property type="protein sequence ID" value="RGL57550.1"/>
    <property type="molecule type" value="Genomic_DNA"/>
</dbReference>
<dbReference type="Proteomes" id="UP000405805">
    <property type="component" value="Unassembled WGS sequence"/>
</dbReference>
<gene>
    <name evidence="2" type="ORF">DXC61_10900</name>
    <name evidence="1" type="ORF">F7D57_15160</name>
</gene>
<proteinExistence type="predicted"/>
<evidence type="ECO:0000313" key="4">
    <source>
        <dbReference type="Proteomes" id="UP000405805"/>
    </source>
</evidence>
<evidence type="ECO:0000313" key="2">
    <source>
        <dbReference type="EMBL" id="RGL57550.1"/>
    </source>
</evidence>
<accession>A0AA92SX96</accession>
<dbReference type="Proteomes" id="UP000261187">
    <property type="component" value="Unassembled WGS sequence"/>
</dbReference>
<protein>
    <submittedName>
        <fullName evidence="2">Uncharacterized protein</fullName>
    </submittedName>
</protein>
<dbReference type="EMBL" id="VZBP01000190">
    <property type="protein sequence ID" value="MQO11021.1"/>
    <property type="molecule type" value="Genomic_DNA"/>
</dbReference>